<evidence type="ECO:0000313" key="1">
    <source>
        <dbReference type="EMBL" id="GAA3952107.1"/>
    </source>
</evidence>
<dbReference type="PROSITE" id="PS52050">
    <property type="entry name" value="WYL"/>
    <property type="match status" value="1"/>
</dbReference>
<evidence type="ECO:0000313" key="2">
    <source>
        <dbReference type="Proteomes" id="UP001501337"/>
    </source>
</evidence>
<accession>A0ABP7NQU2</accession>
<evidence type="ECO:0008006" key="3">
    <source>
        <dbReference type="Google" id="ProtNLM"/>
    </source>
</evidence>
<protein>
    <recommendedName>
        <fullName evidence="3">WYL domain-containing protein</fullName>
    </recommendedName>
</protein>
<gene>
    <name evidence="1" type="ORF">GCM10022278_08950</name>
</gene>
<proteinExistence type="predicted"/>
<dbReference type="RefSeq" id="WP_344803678.1">
    <property type="nucleotide sequence ID" value="NZ_BAABBO010000001.1"/>
</dbReference>
<sequence length="101" mass="11338">MTALNLRALKHAIDNRHLLQLHYHGGNRLVEPQVLGVHNGRHQLLSYQVAGFSESGEVPGWRRFDLIEASELTVLPVTFDGPRETISGELHGWDEILAVVH</sequence>
<dbReference type="EMBL" id="BAABBO010000001">
    <property type="protein sequence ID" value="GAA3952107.1"/>
    <property type="molecule type" value="Genomic_DNA"/>
</dbReference>
<organism evidence="1 2">
    <name type="scientific">Allohahella marinimesophila</name>
    <dbReference type="NCBI Taxonomy" id="1054972"/>
    <lineage>
        <taxon>Bacteria</taxon>
        <taxon>Pseudomonadati</taxon>
        <taxon>Pseudomonadota</taxon>
        <taxon>Gammaproteobacteria</taxon>
        <taxon>Oceanospirillales</taxon>
        <taxon>Hahellaceae</taxon>
        <taxon>Allohahella</taxon>
    </lineage>
</organism>
<name>A0ABP7NQU2_9GAMM</name>
<dbReference type="Proteomes" id="UP001501337">
    <property type="component" value="Unassembled WGS sequence"/>
</dbReference>
<comment type="caution">
    <text evidence="1">The sequence shown here is derived from an EMBL/GenBank/DDBJ whole genome shotgun (WGS) entry which is preliminary data.</text>
</comment>
<reference evidence="2" key="1">
    <citation type="journal article" date="2019" name="Int. J. Syst. Evol. Microbiol.">
        <title>The Global Catalogue of Microorganisms (GCM) 10K type strain sequencing project: providing services to taxonomists for standard genome sequencing and annotation.</title>
        <authorList>
            <consortium name="The Broad Institute Genomics Platform"/>
            <consortium name="The Broad Institute Genome Sequencing Center for Infectious Disease"/>
            <person name="Wu L."/>
            <person name="Ma J."/>
        </authorList>
    </citation>
    <scope>NUCLEOTIDE SEQUENCE [LARGE SCALE GENOMIC DNA]</scope>
    <source>
        <strain evidence="2">JCM 17555</strain>
    </source>
</reference>
<keyword evidence="2" id="KW-1185">Reference proteome</keyword>